<name>A0A382KH55_9ZZZZ</name>
<dbReference type="EMBL" id="UINC01080118">
    <property type="protein sequence ID" value="SVC22763.1"/>
    <property type="molecule type" value="Genomic_DNA"/>
</dbReference>
<reference evidence="1" key="1">
    <citation type="submission" date="2018-05" db="EMBL/GenBank/DDBJ databases">
        <authorList>
            <person name="Lanie J.A."/>
            <person name="Ng W.-L."/>
            <person name="Kazmierczak K.M."/>
            <person name="Andrzejewski T.M."/>
            <person name="Davidsen T.M."/>
            <person name="Wayne K.J."/>
            <person name="Tettelin H."/>
            <person name="Glass J.I."/>
            <person name="Rusch D."/>
            <person name="Podicherti R."/>
            <person name="Tsui H.-C.T."/>
            <person name="Winkler M.E."/>
        </authorList>
    </citation>
    <scope>NUCLEOTIDE SEQUENCE</scope>
</reference>
<protein>
    <submittedName>
        <fullName evidence="1">Uncharacterized protein</fullName>
    </submittedName>
</protein>
<dbReference type="AlphaFoldDB" id="A0A382KH55"/>
<organism evidence="1">
    <name type="scientific">marine metagenome</name>
    <dbReference type="NCBI Taxonomy" id="408172"/>
    <lineage>
        <taxon>unclassified sequences</taxon>
        <taxon>metagenomes</taxon>
        <taxon>ecological metagenomes</taxon>
    </lineage>
</organism>
<accession>A0A382KH55</accession>
<evidence type="ECO:0000313" key="1">
    <source>
        <dbReference type="EMBL" id="SVC22763.1"/>
    </source>
</evidence>
<proteinExistence type="predicted"/>
<gene>
    <name evidence="1" type="ORF">METZ01_LOCUS275617</name>
</gene>
<sequence>MDKTLQSNLLGILNQDLKTWDSVWREGADWDKGEIPSCCSYHAIEVFVSSIDSSNDLSTDSVVKAIKPGLDESVLNAINNYKCDDDEHNGYIEELYDAVDKEISNQ</sequence>